<accession>A0A6J4TJD8</accession>
<feature type="non-terminal residue" evidence="2">
    <location>
        <position position="1"/>
    </location>
</feature>
<evidence type="ECO:0000313" key="2">
    <source>
        <dbReference type="EMBL" id="CAA9524766.1"/>
    </source>
</evidence>
<feature type="region of interest" description="Disordered" evidence="1">
    <location>
        <begin position="23"/>
        <end position="85"/>
    </location>
</feature>
<protein>
    <submittedName>
        <fullName evidence="2">Uncharacterized protein</fullName>
    </submittedName>
</protein>
<feature type="compositionally biased region" description="Basic and acidic residues" evidence="1">
    <location>
        <begin position="27"/>
        <end position="39"/>
    </location>
</feature>
<feature type="non-terminal residue" evidence="2">
    <location>
        <position position="85"/>
    </location>
</feature>
<sequence>AAPGHRRAVAGELLQARCARLPAVPDLGRRPPRPPEARLRLRLRPPAPPSRPLQRPRQRLLPAHPPRRRGHRGRRRPDDRPEAPL</sequence>
<feature type="compositionally biased region" description="Basic residues" evidence="1">
    <location>
        <begin position="65"/>
        <end position="75"/>
    </location>
</feature>
<feature type="compositionally biased region" description="Basic and acidic residues" evidence="1">
    <location>
        <begin position="76"/>
        <end position="85"/>
    </location>
</feature>
<proteinExistence type="predicted"/>
<dbReference type="EMBL" id="CADCVS010000425">
    <property type="protein sequence ID" value="CAA9524766.1"/>
    <property type="molecule type" value="Genomic_DNA"/>
</dbReference>
<dbReference type="AlphaFoldDB" id="A0A6J4TJD8"/>
<reference evidence="2" key="1">
    <citation type="submission" date="2020-02" db="EMBL/GenBank/DDBJ databases">
        <authorList>
            <person name="Meier V. D."/>
        </authorList>
    </citation>
    <scope>NUCLEOTIDE SEQUENCE</scope>
    <source>
        <strain evidence="2">AVDCRST_MAG30</strain>
    </source>
</reference>
<feature type="compositionally biased region" description="Low complexity" evidence="1">
    <location>
        <begin position="52"/>
        <end position="62"/>
    </location>
</feature>
<name>A0A6J4TJD8_9ACTN</name>
<organism evidence="2">
    <name type="scientific">uncultured Solirubrobacteraceae bacterium</name>
    <dbReference type="NCBI Taxonomy" id="1162706"/>
    <lineage>
        <taxon>Bacteria</taxon>
        <taxon>Bacillati</taxon>
        <taxon>Actinomycetota</taxon>
        <taxon>Thermoleophilia</taxon>
        <taxon>Solirubrobacterales</taxon>
        <taxon>Solirubrobacteraceae</taxon>
        <taxon>environmental samples</taxon>
    </lineage>
</organism>
<evidence type="ECO:0000256" key="1">
    <source>
        <dbReference type="SAM" id="MobiDB-lite"/>
    </source>
</evidence>
<gene>
    <name evidence="2" type="ORF">AVDCRST_MAG30-3283</name>
</gene>